<accession>A0A553MXR1</accession>
<evidence type="ECO:0000313" key="2">
    <source>
        <dbReference type="EMBL" id="TRY57925.1"/>
    </source>
</evidence>
<evidence type="ECO:0000313" key="3">
    <source>
        <dbReference type="Proteomes" id="UP000316079"/>
    </source>
</evidence>
<dbReference type="STRING" id="623744.A0A553MXR1"/>
<evidence type="ECO:0000259" key="1">
    <source>
        <dbReference type="Pfam" id="PF04710"/>
    </source>
</evidence>
<dbReference type="AlphaFoldDB" id="A0A553MXR1"/>
<protein>
    <recommendedName>
        <fullName evidence="1">Pellino FHA domain-containing protein</fullName>
    </recommendedName>
</protein>
<name>A0A553MXR1_9TELE</name>
<dbReference type="OrthoDB" id="8801906at2759"/>
<dbReference type="PANTHER" id="PTHR12098">
    <property type="entry name" value="E3 UBIQUITIN-PROTEIN LIGASE PELLINO-RELATED"/>
    <property type="match status" value="1"/>
</dbReference>
<dbReference type="GO" id="GO:0008592">
    <property type="term" value="P:regulation of Toll signaling pathway"/>
    <property type="evidence" value="ECO:0007669"/>
    <property type="project" value="InterPro"/>
</dbReference>
<reference evidence="2 3" key="1">
    <citation type="journal article" date="2019" name="Sci. Data">
        <title>Hybrid genome assembly and annotation of Danionella translucida.</title>
        <authorList>
            <person name="Kadobianskyi M."/>
            <person name="Schulze L."/>
            <person name="Schuelke M."/>
            <person name="Judkewitz B."/>
        </authorList>
    </citation>
    <scope>NUCLEOTIDE SEQUENCE [LARGE SCALE GENOMIC DNA]</scope>
    <source>
        <strain evidence="2 3">Bolton</strain>
    </source>
</reference>
<organism evidence="2 3">
    <name type="scientific">Danionella cerebrum</name>
    <dbReference type="NCBI Taxonomy" id="2873325"/>
    <lineage>
        <taxon>Eukaryota</taxon>
        <taxon>Metazoa</taxon>
        <taxon>Chordata</taxon>
        <taxon>Craniata</taxon>
        <taxon>Vertebrata</taxon>
        <taxon>Euteleostomi</taxon>
        <taxon>Actinopterygii</taxon>
        <taxon>Neopterygii</taxon>
        <taxon>Teleostei</taxon>
        <taxon>Ostariophysi</taxon>
        <taxon>Cypriniformes</taxon>
        <taxon>Danionidae</taxon>
        <taxon>Danioninae</taxon>
        <taxon>Danionella</taxon>
    </lineage>
</organism>
<dbReference type="GO" id="GO:0061630">
    <property type="term" value="F:ubiquitin protein ligase activity"/>
    <property type="evidence" value="ECO:0007669"/>
    <property type="project" value="InterPro"/>
</dbReference>
<proteinExistence type="predicted"/>
<dbReference type="EMBL" id="SRMA01027218">
    <property type="protein sequence ID" value="TRY57925.1"/>
    <property type="molecule type" value="Genomic_DNA"/>
</dbReference>
<dbReference type="PANTHER" id="PTHR12098:SF7">
    <property type="entry name" value="E3 UBIQUITIN-PROTEIN LIGASE PELLINO HOMOLOG 2-LIKE"/>
    <property type="match status" value="1"/>
</dbReference>
<dbReference type="InterPro" id="IPR048334">
    <property type="entry name" value="Pellino_FHA"/>
</dbReference>
<dbReference type="InterPro" id="IPR006800">
    <property type="entry name" value="Pellino_fam"/>
</dbReference>
<dbReference type="Pfam" id="PF04710">
    <property type="entry name" value="Pellino_FHA"/>
    <property type="match status" value="1"/>
</dbReference>
<feature type="domain" description="Pellino FHA" evidence="1">
    <location>
        <begin position="72"/>
        <end position="120"/>
    </location>
</feature>
<sequence length="205" mass="23118">MRRVLTDLRSEENVASVQTPLAQCSWTREGRRRLCRRLIDWNRVQIQLKQNDSTDDNTDPSSPSCGRVLSRLQYNGSLPGGDRGRKRSRFALYRREKANGVKPSTVHILNSPQDSKVSLSFPPPPLSYPQYLTRQQGSSFIQCITGAIFGALQDILGSRSVSRDFYNQTGRIPDWCSLSSPVPESVYEVGKTPPPLMKRAFSTEK</sequence>
<dbReference type="GO" id="GO:0000209">
    <property type="term" value="P:protein polyubiquitination"/>
    <property type="evidence" value="ECO:0007669"/>
    <property type="project" value="InterPro"/>
</dbReference>
<keyword evidence="3" id="KW-1185">Reference proteome</keyword>
<dbReference type="Proteomes" id="UP000316079">
    <property type="component" value="Unassembled WGS sequence"/>
</dbReference>
<comment type="caution">
    <text evidence="2">The sequence shown here is derived from an EMBL/GenBank/DDBJ whole genome shotgun (WGS) entry which is preliminary data.</text>
</comment>
<gene>
    <name evidence="2" type="ORF">DNTS_009816</name>
</gene>